<reference evidence="18" key="2">
    <citation type="submission" date="2025-08" db="UniProtKB">
        <authorList>
            <consortium name="RefSeq"/>
        </authorList>
    </citation>
    <scope>IDENTIFICATION</scope>
</reference>
<protein>
    <recommendedName>
        <fullName evidence="13">Sodium/hydrogen exchanger</fullName>
    </recommendedName>
</protein>
<keyword evidence="7" id="KW-0967">Endosome</keyword>
<keyword evidence="10 13" id="KW-0406">Ion transport</keyword>
<feature type="transmembrane region" description="Helical" evidence="14">
    <location>
        <begin position="148"/>
        <end position="165"/>
    </location>
</feature>
<keyword evidence="9" id="KW-0915">Sodium</keyword>
<dbReference type="InterPro" id="IPR002090">
    <property type="entry name" value="NHE-6/7/9"/>
</dbReference>
<feature type="domain" description="Cation/H+ exchanger transmembrane" evidence="16">
    <location>
        <begin position="52"/>
        <end position="491"/>
    </location>
</feature>
<evidence type="ECO:0000313" key="17">
    <source>
        <dbReference type="Proteomes" id="UP001652625"/>
    </source>
</evidence>
<keyword evidence="6 13" id="KW-0812">Transmembrane</keyword>
<evidence type="ECO:0000256" key="5">
    <source>
        <dbReference type="ARBA" id="ARBA00022475"/>
    </source>
</evidence>
<evidence type="ECO:0000256" key="6">
    <source>
        <dbReference type="ARBA" id="ARBA00022692"/>
    </source>
</evidence>
<feature type="signal peptide" evidence="15">
    <location>
        <begin position="1"/>
        <end position="18"/>
    </location>
</feature>
<comment type="subcellular location">
    <subcellularLocation>
        <location evidence="2">Cell membrane</location>
        <topology evidence="2">Multi-pass membrane protein</topology>
    </subcellularLocation>
    <subcellularLocation>
        <location evidence="1">Recycling endosome membrane</location>
        <topology evidence="1">Multi-pass membrane protein</topology>
    </subcellularLocation>
</comment>
<feature type="transmembrane region" description="Helical" evidence="14">
    <location>
        <begin position="242"/>
        <end position="261"/>
    </location>
</feature>
<keyword evidence="8 14" id="KW-1133">Transmembrane helix</keyword>
<dbReference type="PRINTS" id="PR01088">
    <property type="entry name" value="NAHEXCHNGR6"/>
</dbReference>
<dbReference type="InterPro" id="IPR018422">
    <property type="entry name" value="Cation/H_exchanger_CPA1"/>
</dbReference>
<evidence type="ECO:0000256" key="14">
    <source>
        <dbReference type="SAM" id="Phobius"/>
    </source>
</evidence>
<dbReference type="GeneID" id="100208434"/>
<sequence>MKMYVLYNILTLISLVVCEITNEEKLSAIHDADKRKSQDNLIILLLIGLLILTVLTIWLFKLKRFRFFHETGVCMIYGIIVGMIIKYTGGSTKVQGFPVTINFTEPPSLLWVKGNNDSYSYSLLGVLRTKVINKEGEFETKAVFDPEIFFYALLPPIIFYAGYDMKKRFFFRNLGAILAYAFFGTIISCFVFGGMMYGFVRMFPRYDGFLFQDCLLFGSVISATDPVTVLAIFHDLHVDVDLYALAFGESILNDAVSIVLYRSVESYSSKAFVFTSFLKSIGEFVAVFGGSLLIGSIMGLGNALLTKLTHLNQFPQLETALFTLMSYSTFLIAEAAELTGIVAVLFCGISQAHYTFNNLSDQSKTATKEVFGLLNFLAENFIFCYMGLTLFTFERHQWDVGFIGWTFLATAVSRFCNVYPLSFLMNLKRSKKIPMNFQHMLFFAGLRGAMAFALAIRNTESTARQLILTSTLIIAIATVLFNGSLTTYALMKLGIKVNVDPDDEISKETRLNSRGEEVEDISYERSWLVRKWHYFDVKYMKPLFTNNAGSLALPGICSSICPCFSNPPHTQFVNEVYERSDNQRLDGSSDEEMIDVLSDVMTKPMITNSENESQCSTVINHTSEIPML</sequence>
<dbReference type="PANTHER" id="PTHR10110">
    <property type="entry name" value="SODIUM/HYDROGEN EXCHANGER"/>
    <property type="match status" value="1"/>
</dbReference>
<evidence type="ECO:0000313" key="18">
    <source>
        <dbReference type="RefSeq" id="XP_065644483.1"/>
    </source>
</evidence>
<feature type="transmembrane region" description="Helical" evidence="14">
    <location>
        <begin position="67"/>
        <end position="85"/>
    </location>
</feature>
<dbReference type="Gene3D" id="6.10.140.1330">
    <property type="match status" value="1"/>
</dbReference>
<dbReference type="Proteomes" id="UP001652625">
    <property type="component" value="Chromosome 01"/>
</dbReference>
<keyword evidence="4 13" id="KW-0813">Transport</keyword>
<comment type="similarity">
    <text evidence="3 13">Belongs to the monovalent cation:proton antiporter 1 (CPA1) transporter (TC 2.A.36) family.</text>
</comment>
<feature type="transmembrane region" description="Helical" evidence="14">
    <location>
        <begin position="403"/>
        <end position="425"/>
    </location>
</feature>
<dbReference type="NCBIfam" id="TIGR00840">
    <property type="entry name" value="b_cpa1"/>
    <property type="match status" value="1"/>
</dbReference>
<feature type="transmembrane region" description="Helical" evidence="14">
    <location>
        <begin position="437"/>
        <end position="456"/>
    </location>
</feature>
<reference evidence="17" key="1">
    <citation type="submission" date="2025-05" db="UniProtKB">
        <authorList>
            <consortium name="RefSeq"/>
        </authorList>
    </citation>
    <scope>NUCLEOTIDE SEQUENCE [LARGE SCALE GENOMIC DNA]</scope>
</reference>
<evidence type="ECO:0000256" key="4">
    <source>
        <dbReference type="ARBA" id="ARBA00022448"/>
    </source>
</evidence>
<keyword evidence="5" id="KW-1003">Cell membrane</keyword>
<dbReference type="PANTHER" id="PTHR10110:SF187">
    <property type="entry name" value="SODIUM_HYDROGEN EXCHANGER"/>
    <property type="match status" value="1"/>
</dbReference>
<accession>A0ABM4B6K4</accession>
<evidence type="ECO:0000256" key="13">
    <source>
        <dbReference type="RuleBase" id="RU003722"/>
    </source>
</evidence>
<dbReference type="RefSeq" id="XP_065644483.1">
    <property type="nucleotide sequence ID" value="XM_065788411.1"/>
</dbReference>
<evidence type="ECO:0000256" key="11">
    <source>
        <dbReference type="ARBA" id="ARBA00023136"/>
    </source>
</evidence>
<keyword evidence="15" id="KW-0732">Signal</keyword>
<evidence type="ECO:0000256" key="2">
    <source>
        <dbReference type="ARBA" id="ARBA00004651"/>
    </source>
</evidence>
<proteinExistence type="inferred from homology"/>
<organism evidence="17 18">
    <name type="scientific">Hydra vulgaris</name>
    <name type="common">Hydra</name>
    <name type="synonym">Hydra attenuata</name>
    <dbReference type="NCBI Taxonomy" id="6087"/>
    <lineage>
        <taxon>Eukaryota</taxon>
        <taxon>Metazoa</taxon>
        <taxon>Cnidaria</taxon>
        <taxon>Hydrozoa</taxon>
        <taxon>Hydroidolina</taxon>
        <taxon>Anthoathecata</taxon>
        <taxon>Aplanulata</taxon>
        <taxon>Hydridae</taxon>
        <taxon>Hydra</taxon>
    </lineage>
</organism>
<dbReference type="Pfam" id="PF00999">
    <property type="entry name" value="Na_H_Exchanger"/>
    <property type="match status" value="1"/>
</dbReference>
<dbReference type="PRINTS" id="PR01084">
    <property type="entry name" value="NAHEXCHNGR"/>
</dbReference>
<gene>
    <name evidence="18" type="primary">LOC100208434</name>
</gene>
<feature type="transmembrane region" description="Helical" evidence="14">
    <location>
        <begin position="281"/>
        <end position="305"/>
    </location>
</feature>
<evidence type="ECO:0000256" key="9">
    <source>
        <dbReference type="ARBA" id="ARBA00023053"/>
    </source>
</evidence>
<evidence type="ECO:0000256" key="3">
    <source>
        <dbReference type="ARBA" id="ARBA00007367"/>
    </source>
</evidence>
<evidence type="ECO:0000256" key="10">
    <source>
        <dbReference type="ARBA" id="ARBA00023065"/>
    </source>
</evidence>
<evidence type="ECO:0000256" key="7">
    <source>
        <dbReference type="ARBA" id="ARBA00022753"/>
    </source>
</evidence>
<name>A0ABM4B6K4_HYDVU</name>
<feature type="transmembrane region" description="Helical" evidence="14">
    <location>
        <begin position="325"/>
        <end position="349"/>
    </location>
</feature>
<dbReference type="InterPro" id="IPR004709">
    <property type="entry name" value="NaH_exchanger"/>
</dbReference>
<evidence type="ECO:0000256" key="1">
    <source>
        <dbReference type="ARBA" id="ARBA00004195"/>
    </source>
</evidence>
<feature type="transmembrane region" description="Helical" evidence="14">
    <location>
        <begin position="468"/>
        <end position="490"/>
    </location>
</feature>
<dbReference type="InterPro" id="IPR006153">
    <property type="entry name" value="Cation/H_exchanger_TM"/>
</dbReference>
<keyword evidence="11 14" id="KW-0472">Membrane</keyword>
<feature type="chain" id="PRO_5046332505" description="Sodium/hydrogen exchanger" evidence="15">
    <location>
        <begin position="19"/>
        <end position="628"/>
    </location>
</feature>
<keyword evidence="17" id="KW-1185">Reference proteome</keyword>
<evidence type="ECO:0000256" key="15">
    <source>
        <dbReference type="SAM" id="SignalP"/>
    </source>
</evidence>
<feature type="transmembrane region" description="Helical" evidence="14">
    <location>
        <begin position="42"/>
        <end position="60"/>
    </location>
</feature>
<feature type="transmembrane region" description="Helical" evidence="14">
    <location>
        <begin position="370"/>
        <end position="391"/>
    </location>
</feature>
<feature type="transmembrane region" description="Helical" evidence="14">
    <location>
        <begin position="177"/>
        <end position="200"/>
    </location>
</feature>
<evidence type="ECO:0000259" key="16">
    <source>
        <dbReference type="Pfam" id="PF00999"/>
    </source>
</evidence>
<keyword evidence="12 13" id="KW-0739">Sodium transport</keyword>
<evidence type="ECO:0000256" key="8">
    <source>
        <dbReference type="ARBA" id="ARBA00022989"/>
    </source>
</evidence>
<evidence type="ECO:0000256" key="12">
    <source>
        <dbReference type="ARBA" id="ARBA00023201"/>
    </source>
</evidence>
<keyword evidence="13" id="KW-0050">Antiport</keyword>